<dbReference type="InterPro" id="IPR004852">
    <property type="entry name" value="Di-haem_cyt_c_peroxidsae"/>
</dbReference>
<comment type="PTM">
    <text evidence="8">Binds 2 heme groups per subunit.</text>
</comment>
<evidence type="ECO:0000256" key="5">
    <source>
        <dbReference type="ARBA" id="ARBA00022764"/>
    </source>
</evidence>
<dbReference type="PANTHER" id="PTHR30600:SF10">
    <property type="entry name" value="BLL6722 PROTEIN"/>
    <property type="match status" value="1"/>
</dbReference>
<dbReference type="GO" id="GO:0009055">
    <property type="term" value="F:electron transfer activity"/>
    <property type="evidence" value="ECO:0007669"/>
    <property type="project" value="InterPro"/>
</dbReference>
<dbReference type="PANTHER" id="PTHR30600">
    <property type="entry name" value="CYTOCHROME C PEROXIDASE-RELATED"/>
    <property type="match status" value="1"/>
</dbReference>
<proteinExistence type="predicted"/>
<evidence type="ECO:0000259" key="11">
    <source>
        <dbReference type="PROSITE" id="PS51007"/>
    </source>
</evidence>
<evidence type="ECO:0000256" key="1">
    <source>
        <dbReference type="ARBA" id="ARBA00004418"/>
    </source>
</evidence>
<feature type="binding site" description="covalent" evidence="8">
    <location>
        <position position="227"/>
    </location>
    <ligand>
        <name>heme c</name>
        <dbReference type="ChEBI" id="CHEBI:61717"/>
        <label>2</label>
    </ligand>
</feature>
<dbReference type="GO" id="GO:0004130">
    <property type="term" value="F:cytochrome-c peroxidase activity"/>
    <property type="evidence" value="ECO:0007669"/>
    <property type="project" value="TreeGrafter"/>
</dbReference>
<keyword evidence="4 10" id="KW-0732">Signal</keyword>
<keyword evidence="2 8" id="KW-0349">Heme</keyword>
<dbReference type="Gene3D" id="1.10.760.10">
    <property type="entry name" value="Cytochrome c-like domain"/>
    <property type="match status" value="2"/>
</dbReference>
<evidence type="ECO:0000313" key="13">
    <source>
        <dbReference type="Proteomes" id="UP000185999"/>
    </source>
</evidence>
<name>A0A1N7IUF2_9GAMM</name>
<evidence type="ECO:0000256" key="7">
    <source>
        <dbReference type="ARBA" id="ARBA00023004"/>
    </source>
</evidence>
<comment type="subcellular location">
    <subcellularLocation>
        <location evidence="1">Periplasm</location>
    </subcellularLocation>
</comment>
<dbReference type="GO" id="GO:0020037">
    <property type="term" value="F:heme binding"/>
    <property type="evidence" value="ECO:0007669"/>
    <property type="project" value="InterPro"/>
</dbReference>
<organism evidence="12 13">
    <name type="scientific">Neptunomonas antarctica</name>
    <dbReference type="NCBI Taxonomy" id="619304"/>
    <lineage>
        <taxon>Bacteria</taxon>
        <taxon>Pseudomonadati</taxon>
        <taxon>Pseudomonadota</taxon>
        <taxon>Gammaproteobacteria</taxon>
        <taxon>Oceanospirillales</taxon>
        <taxon>Oceanospirillaceae</taxon>
        <taxon>Neptunomonas</taxon>
    </lineage>
</organism>
<dbReference type="RefSeq" id="WP_338011150.1">
    <property type="nucleotide sequence ID" value="NZ_FTOE01000001.1"/>
</dbReference>
<evidence type="ECO:0000256" key="6">
    <source>
        <dbReference type="ARBA" id="ARBA00023002"/>
    </source>
</evidence>
<feature type="binding site" description="axial binding residue" evidence="9">
    <location>
        <position position="228"/>
    </location>
    <ligand>
        <name>heme c</name>
        <dbReference type="ChEBI" id="CHEBI:61717"/>
        <label>2</label>
    </ligand>
    <ligandPart>
        <name>Fe</name>
        <dbReference type="ChEBI" id="CHEBI:18248"/>
    </ligandPart>
</feature>
<evidence type="ECO:0000256" key="2">
    <source>
        <dbReference type="ARBA" id="ARBA00022617"/>
    </source>
</evidence>
<keyword evidence="12" id="KW-0575">Peroxidase</keyword>
<dbReference type="GO" id="GO:0042597">
    <property type="term" value="C:periplasmic space"/>
    <property type="evidence" value="ECO:0007669"/>
    <property type="project" value="UniProtKB-SubCell"/>
</dbReference>
<gene>
    <name evidence="12" type="ORF">SAMN05421760_101149</name>
</gene>
<dbReference type="PIRSF" id="PIRSF000294">
    <property type="entry name" value="Cytochrome-c_peroxidase"/>
    <property type="match status" value="1"/>
</dbReference>
<dbReference type="InterPro" id="IPR026259">
    <property type="entry name" value="MauG/Cytc_peroxidase"/>
</dbReference>
<dbReference type="STRING" id="619304.SAMN05421760_101149"/>
<feature type="domain" description="Cytochrome c" evidence="11">
    <location>
        <begin position="29"/>
        <end position="157"/>
    </location>
</feature>
<dbReference type="PROSITE" id="PS51007">
    <property type="entry name" value="CYTC"/>
    <property type="match status" value="2"/>
</dbReference>
<comment type="cofactor">
    <cofactor evidence="8">
        <name>heme</name>
        <dbReference type="ChEBI" id="CHEBI:30413"/>
    </cofactor>
    <text evidence="8">Binds 2 heme groups.</text>
</comment>
<evidence type="ECO:0000256" key="9">
    <source>
        <dbReference type="PIRSR" id="PIRSR000294-2"/>
    </source>
</evidence>
<dbReference type="InterPro" id="IPR051395">
    <property type="entry name" value="Cytochrome_c_Peroxidase/MauG"/>
</dbReference>
<sequence>MKRVAVLLFIQVSMMNVVSVSAEEIQQKEKISLGQQLFFDVNLSRNRTQSCATCHAPDKGFVDHRGKDAALAVSLGDDGKSLGDRNAPSASYAAFSPPFHQTKAGVFAGGQFWDGRANTLADQAAGPPLNPGEMGLLDKVSVMARLQENSQYQAAFKGLYGEAIFEQSNSAYAAMTDAIAAFEKTDFFSPFDAKYDRYLRGEYQLTPQEDLGRTLFFSQQFTNCNLCHQLRALPEQQEETFSNYEFHNIGVPANTKLRALNGVTQSDNGLLNHPNVDDVAQRGKFKTPTLRNVAVTGPYMHNGVFSDLRTVILFYNQYNSRSAKRQINPETGEQWRAPEIPETLSRKELETGPALDDQRIDALVAFLKTLTDKKYEY</sequence>
<feature type="domain" description="Cytochrome c" evidence="11">
    <location>
        <begin position="207"/>
        <end position="371"/>
    </location>
</feature>
<evidence type="ECO:0000256" key="8">
    <source>
        <dbReference type="PIRSR" id="PIRSR000294-1"/>
    </source>
</evidence>
<feature type="binding site" description="axial binding residue" evidence="9">
    <location>
        <position position="55"/>
    </location>
    <ligand>
        <name>heme c</name>
        <dbReference type="ChEBI" id="CHEBI:61717"/>
        <label>1</label>
    </ligand>
    <ligandPart>
        <name>Fe</name>
        <dbReference type="ChEBI" id="CHEBI:18248"/>
    </ligandPart>
</feature>
<dbReference type="SUPFAM" id="SSF46626">
    <property type="entry name" value="Cytochrome c"/>
    <property type="match status" value="2"/>
</dbReference>
<feature type="signal peptide" evidence="10">
    <location>
        <begin position="1"/>
        <end position="22"/>
    </location>
</feature>
<dbReference type="AlphaFoldDB" id="A0A1N7IUF2"/>
<keyword evidence="3 9" id="KW-0479">Metal-binding</keyword>
<keyword evidence="6" id="KW-0560">Oxidoreductase</keyword>
<feature type="binding site" description="covalent" evidence="8">
    <location>
        <position position="54"/>
    </location>
    <ligand>
        <name>heme c</name>
        <dbReference type="ChEBI" id="CHEBI:61717"/>
        <label>1</label>
    </ligand>
</feature>
<dbReference type="InterPro" id="IPR036909">
    <property type="entry name" value="Cyt_c-like_dom_sf"/>
</dbReference>
<evidence type="ECO:0000256" key="4">
    <source>
        <dbReference type="ARBA" id="ARBA00022729"/>
    </source>
</evidence>
<keyword evidence="7 9" id="KW-0408">Iron</keyword>
<feature type="binding site" description="covalent" evidence="8">
    <location>
        <position position="224"/>
    </location>
    <ligand>
        <name>heme c</name>
        <dbReference type="ChEBI" id="CHEBI:61717"/>
        <label>2</label>
    </ligand>
</feature>
<feature type="chain" id="PRO_5012907560" evidence="10">
    <location>
        <begin position="23"/>
        <end position="377"/>
    </location>
</feature>
<dbReference type="GO" id="GO:0046872">
    <property type="term" value="F:metal ion binding"/>
    <property type="evidence" value="ECO:0007669"/>
    <property type="project" value="UniProtKB-KW"/>
</dbReference>
<evidence type="ECO:0000256" key="3">
    <source>
        <dbReference type="ARBA" id="ARBA00022723"/>
    </source>
</evidence>
<dbReference type="Pfam" id="PF03150">
    <property type="entry name" value="CCP_MauG"/>
    <property type="match status" value="1"/>
</dbReference>
<evidence type="ECO:0000313" key="12">
    <source>
        <dbReference type="EMBL" id="SIS40725.1"/>
    </source>
</evidence>
<feature type="binding site" description="covalent" evidence="8">
    <location>
        <position position="51"/>
    </location>
    <ligand>
        <name>heme c</name>
        <dbReference type="ChEBI" id="CHEBI:61717"/>
        <label>1</label>
    </ligand>
</feature>
<keyword evidence="5" id="KW-0574">Periplasm</keyword>
<accession>A0A1N7IUF2</accession>
<protein>
    <submittedName>
        <fullName evidence="12">Cytochrome c peroxidase</fullName>
    </submittedName>
</protein>
<dbReference type="EMBL" id="FTOE01000001">
    <property type="protein sequence ID" value="SIS40725.1"/>
    <property type="molecule type" value="Genomic_DNA"/>
</dbReference>
<reference evidence="13" key="1">
    <citation type="submission" date="2017-01" db="EMBL/GenBank/DDBJ databases">
        <authorList>
            <person name="Varghese N."/>
            <person name="Submissions S."/>
        </authorList>
    </citation>
    <scope>NUCLEOTIDE SEQUENCE [LARGE SCALE GENOMIC DNA]</scope>
    <source>
        <strain evidence="13">DSM 22306</strain>
    </source>
</reference>
<dbReference type="InterPro" id="IPR009056">
    <property type="entry name" value="Cyt_c-like_dom"/>
</dbReference>
<dbReference type="Proteomes" id="UP000185999">
    <property type="component" value="Unassembled WGS sequence"/>
</dbReference>
<evidence type="ECO:0000256" key="10">
    <source>
        <dbReference type="SAM" id="SignalP"/>
    </source>
</evidence>
<keyword evidence="13" id="KW-1185">Reference proteome</keyword>